<dbReference type="PANTHER" id="PTHR21227:SF0">
    <property type="entry name" value="TRNA-SPLICING ENDONUCLEASE SUBUNIT SEN2"/>
    <property type="match status" value="1"/>
</dbReference>
<dbReference type="GO" id="GO:0003676">
    <property type="term" value="F:nucleic acid binding"/>
    <property type="evidence" value="ECO:0007669"/>
    <property type="project" value="InterPro"/>
</dbReference>
<dbReference type="OrthoDB" id="10249562at2759"/>
<feature type="domain" description="tRNA intron endonuclease catalytic" evidence="4">
    <location>
        <begin position="53"/>
        <end position="129"/>
    </location>
</feature>
<dbReference type="CDD" id="cd22363">
    <property type="entry name" value="tRNA-intron_lyase_C"/>
    <property type="match status" value="1"/>
</dbReference>
<dbReference type="STRING" id="51028.A0A0N4VC56"/>
<evidence type="ECO:0000256" key="3">
    <source>
        <dbReference type="ARBA" id="ARBA00034031"/>
    </source>
</evidence>
<dbReference type="AlphaFoldDB" id="A0A0N4VC56"/>
<dbReference type="PANTHER" id="PTHR21227">
    <property type="entry name" value="TRNA-SPLICING ENDONUCLEASE SUBUNIT SEN2"/>
    <property type="match status" value="1"/>
</dbReference>
<dbReference type="GO" id="GO:0000213">
    <property type="term" value="F:tRNA-intron lyase activity"/>
    <property type="evidence" value="ECO:0007669"/>
    <property type="project" value="UniProtKB-EC"/>
</dbReference>
<comment type="similarity">
    <text evidence="1">Belongs to the tRNA-intron endonuclease family.</text>
</comment>
<dbReference type="Gene3D" id="3.40.1350.10">
    <property type="match status" value="1"/>
</dbReference>
<protein>
    <recommendedName>
        <fullName evidence="2">tRNA-intron lyase</fullName>
        <ecNumber evidence="2">4.6.1.16</ecNumber>
    </recommendedName>
</protein>
<organism evidence="7">
    <name type="scientific">Enterobius vermicularis</name>
    <name type="common">Human pinworm</name>
    <dbReference type="NCBI Taxonomy" id="51028"/>
    <lineage>
        <taxon>Eukaryota</taxon>
        <taxon>Metazoa</taxon>
        <taxon>Ecdysozoa</taxon>
        <taxon>Nematoda</taxon>
        <taxon>Chromadorea</taxon>
        <taxon>Rhabditida</taxon>
        <taxon>Spirurina</taxon>
        <taxon>Oxyuridomorpha</taxon>
        <taxon>Oxyuroidea</taxon>
        <taxon>Oxyuridae</taxon>
        <taxon>Enterobius</taxon>
    </lineage>
</organism>
<evidence type="ECO:0000256" key="2">
    <source>
        <dbReference type="ARBA" id="ARBA00012573"/>
    </source>
</evidence>
<dbReference type="Proteomes" id="UP000274131">
    <property type="component" value="Unassembled WGS sequence"/>
</dbReference>
<dbReference type="InterPro" id="IPR006677">
    <property type="entry name" value="tRNA_intron_Endonuc_cat-like"/>
</dbReference>
<dbReference type="GO" id="GO:0000214">
    <property type="term" value="C:tRNA-intron endonuclease complex"/>
    <property type="evidence" value="ECO:0007669"/>
    <property type="project" value="TreeGrafter"/>
</dbReference>
<gene>
    <name evidence="5" type="ORF">EVEC_LOCUS7621</name>
</gene>
<accession>A0A0N4VC56</accession>
<dbReference type="GO" id="GO:0000379">
    <property type="term" value="P:tRNA-type intron splice site recognition and cleavage"/>
    <property type="evidence" value="ECO:0007669"/>
    <property type="project" value="TreeGrafter"/>
</dbReference>
<dbReference type="WBParaSite" id="EVEC_0000813701-mRNA-1">
    <property type="protein sequence ID" value="EVEC_0000813701-mRNA-1"/>
    <property type="gene ID" value="EVEC_0000813701"/>
</dbReference>
<evidence type="ECO:0000313" key="6">
    <source>
        <dbReference type="Proteomes" id="UP000274131"/>
    </source>
</evidence>
<dbReference type="GO" id="GO:0005737">
    <property type="term" value="C:cytoplasm"/>
    <property type="evidence" value="ECO:0007669"/>
    <property type="project" value="TreeGrafter"/>
</dbReference>
<comment type="catalytic activity">
    <reaction evidence="3">
        <text>pretRNA = a 3'-half-tRNA molecule with a 5'-OH end + a 5'-half-tRNA molecule with a 2',3'-cyclic phosphate end + an intron with a 2',3'-cyclic phosphate and a 5'-hydroxyl terminus.</text>
        <dbReference type="EC" id="4.6.1.16"/>
    </reaction>
</comment>
<evidence type="ECO:0000313" key="7">
    <source>
        <dbReference type="WBParaSite" id="EVEC_0000813701-mRNA-1"/>
    </source>
</evidence>
<dbReference type="NCBIfam" id="TIGR00324">
    <property type="entry name" value="endA"/>
    <property type="match status" value="1"/>
</dbReference>
<dbReference type="InterPro" id="IPR006676">
    <property type="entry name" value="tRNA_splic"/>
</dbReference>
<reference evidence="7" key="1">
    <citation type="submission" date="2017-02" db="UniProtKB">
        <authorList>
            <consortium name="WormBaseParasite"/>
        </authorList>
    </citation>
    <scope>IDENTIFICATION</scope>
</reference>
<dbReference type="SUPFAM" id="SSF53032">
    <property type="entry name" value="tRNA-intron endonuclease catalytic domain-like"/>
    <property type="match status" value="1"/>
</dbReference>
<evidence type="ECO:0000313" key="5">
    <source>
        <dbReference type="EMBL" id="VDD92870.1"/>
    </source>
</evidence>
<sequence length="164" mass="19017">MKFQHTREVEQSIIEESLYLAYELNILKISDRLSVVPASELWRRFTAVYGTAFISRYAVYRYLRLQGWVVRSGLLYGVDFMIYRQSPRHYHSSAGVKIVLFSDGGIDTTFIGLNRELNNVRKSLIVANVEIPLNVDLTSIKCLEKILVSHLVYRYRRPEGKKIG</sequence>
<evidence type="ECO:0000256" key="1">
    <source>
        <dbReference type="ARBA" id="ARBA00008078"/>
    </source>
</evidence>
<dbReference type="InterPro" id="IPR011856">
    <property type="entry name" value="tRNA_endonuc-like_dom_sf"/>
</dbReference>
<evidence type="ECO:0000259" key="4">
    <source>
        <dbReference type="Pfam" id="PF01974"/>
    </source>
</evidence>
<keyword evidence="6" id="KW-1185">Reference proteome</keyword>
<name>A0A0N4VC56_ENTVE</name>
<dbReference type="EMBL" id="UXUI01009014">
    <property type="protein sequence ID" value="VDD92870.1"/>
    <property type="molecule type" value="Genomic_DNA"/>
</dbReference>
<dbReference type="Pfam" id="PF01974">
    <property type="entry name" value="tRNA_int_endo"/>
    <property type="match status" value="1"/>
</dbReference>
<dbReference type="EC" id="4.6.1.16" evidence="2"/>
<proteinExistence type="inferred from homology"/>
<dbReference type="InterPro" id="IPR036167">
    <property type="entry name" value="tRNA_intron_Endo_cat-like_sf"/>
</dbReference>
<reference evidence="5 6" key="2">
    <citation type="submission" date="2018-10" db="EMBL/GenBank/DDBJ databases">
        <authorList>
            <consortium name="Pathogen Informatics"/>
        </authorList>
    </citation>
    <scope>NUCLEOTIDE SEQUENCE [LARGE SCALE GENOMIC DNA]</scope>
</reference>